<evidence type="ECO:0000259" key="6">
    <source>
        <dbReference type="Pfam" id="PF00975"/>
    </source>
</evidence>
<evidence type="ECO:0000256" key="1">
    <source>
        <dbReference type="ARBA" id="ARBA00007169"/>
    </source>
</evidence>
<reference evidence="7 8" key="1">
    <citation type="journal article" date="2019" name="Emerg. Microbes Infect.">
        <title>Comprehensive subspecies identification of 175 nontuberculous mycobacteria species based on 7547 genomic profiles.</title>
        <authorList>
            <person name="Matsumoto Y."/>
            <person name="Kinjo T."/>
            <person name="Motooka D."/>
            <person name="Nabeya D."/>
            <person name="Jung N."/>
            <person name="Uechi K."/>
            <person name="Horii T."/>
            <person name="Iida T."/>
            <person name="Fujita J."/>
            <person name="Nakamura S."/>
        </authorList>
    </citation>
    <scope>NUCLEOTIDE SEQUENCE [LARGE SCALE GENOMIC DNA]</scope>
    <source>
        <strain evidence="7 8">JCM 17783</strain>
    </source>
</reference>
<evidence type="ECO:0000256" key="5">
    <source>
        <dbReference type="SAM" id="MobiDB-lite"/>
    </source>
</evidence>
<dbReference type="AlphaFoldDB" id="A0A7I7Q5J9"/>
<comment type="similarity">
    <text evidence="1">Belongs to the thioesterase family.</text>
</comment>
<dbReference type="EMBL" id="AP022587">
    <property type="protein sequence ID" value="BBY21625.1"/>
    <property type="molecule type" value="Genomic_DNA"/>
</dbReference>
<feature type="compositionally biased region" description="Basic and acidic residues" evidence="5">
    <location>
        <begin position="132"/>
        <end position="152"/>
    </location>
</feature>
<comment type="catalytic activity">
    <reaction evidence="4">
        <text>a fatty acyl-CoA + H2O = a fatty acid + CoA + H(+)</text>
        <dbReference type="Rhea" id="RHEA:16781"/>
        <dbReference type="ChEBI" id="CHEBI:15377"/>
        <dbReference type="ChEBI" id="CHEBI:15378"/>
        <dbReference type="ChEBI" id="CHEBI:28868"/>
        <dbReference type="ChEBI" id="CHEBI:57287"/>
        <dbReference type="ChEBI" id="CHEBI:77636"/>
    </reaction>
</comment>
<dbReference type="PANTHER" id="PTHR11487">
    <property type="entry name" value="THIOESTERASE"/>
    <property type="match status" value="1"/>
</dbReference>
<dbReference type="InterPro" id="IPR029058">
    <property type="entry name" value="AB_hydrolase_fold"/>
</dbReference>
<evidence type="ECO:0000256" key="4">
    <source>
        <dbReference type="ARBA" id="ARBA00024293"/>
    </source>
</evidence>
<sequence>MDGPADRNSGNAGAPTLFIFPHAGGSATYYVPFAKAFSANIKRIAVQYPSRRDRGLTELASIPELADEIFNMMAPAAKSAGQLGFFGHSMGGLAAFEVALRFQSGGTPDQRAVHLVLCGAGSHPIQGIAGVRPRDLELGRPGHRDESRASGK</sequence>
<dbReference type="PANTHER" id="PTHR11487:SF0">
    <property type="entry name" value="S-ACYL FATTY ACID SYNTHASE THIOESTERASE, MEDIUM CHAIN"/>
    <property type="match status" value="1"/>
</dbReference>
<dbReference type="Pfam" id="PF00975">
    <property type="entry name" value="Thioesterase"/>
    <property type="match status" value="1"/>
</dbReference>
<evidence type="ECO:0000256" key="2">
    <source>
        <dbReference type="ARBA" id="ARBA00015007"/>
    </source>
</evidence>
<name>A0A7I7Q5J9_9MYCO</name>
<dbReference type="Proteomes" id="UP000467130">
    <property type="component" value="Chromosome"/>
</dbReference>
<dbReference type="InterPro" id="IPR012223">
    <property type="entry name" value="TEII"/>
</dbReference>
<evidence type="ECO:0000313" key="8">
    <source>
        <dbReference type="Proteomes" id="UP000467130"/>
    </source>
</evidence>
<dbReference type="Gene3D" id="3.40.50.1820">
    <property type="entry name" value="alpha/beta hydrolase"/>
    <property type="match status" value="1"/>
</dbReference>
<dbReference type="GO" id="GO:0008610">
    <property type="term" value="P:lipid biosynthetic process"/>
    <property type="evidence" value="ECO:0007669"/>
    <property type="project" value="TreeGrafter"/>
</dbReference>
<evidence type="ECO:0000256" key="3">
    <source>
        <dbReference type="ARBA" id="ARBA00023026"/>
    </source>
</evidence>
<proteinExistence type="inferred from homology"/>
<feature type="region of interest" description="Disordered" evidence="5">
    <location>
        <begin position="130"/>
        <end position="152"/>
    </location>
</feature>
<dbReference type="InterPro" id="IPR001031">
    <property type="entry name" value="Thioesterase"/>
</dbReference>
<evidence type="ECO:0000313" key="7">
    <source>
        <dbReference type="EMBL" id="BBY21625.1"/>
    </source>
</evidence>
<protein>
    <recommendedName>
        <fullName evidence="2">Thioesterase TesA</fullName>
    </recommendedName>
</protein>
<dbReference type="KEGG" id="msto:MSTO_18300"/>
<keyword evidence="3" id="KW-0843">Virulence</keyword>
<organism evidence="7 8">
    <name type="scientific">Mycobacterium stomatepiae</name>
    <dbReference type="NCBI Taxonomy" id="470076"/>
    <lineage>
        <taxon>Bacteria</taxon>
        <taxon>Bacillati</taxon>
        <taxon>Actinomycetota</taxon>
        <taxon>Actinomycetes</taxon>
        <taxon>Mycobacteriales</taxon>
        <taxon>Mycobacteriaceae</taxon>
        <taxon>Mycobacterium</taxon>
        <taxon>Mycobacterium simiae complex</taxon>
    </lineage>
</organism>
<gene>
    <name evidence="7" type="ORF">MSTO_18300</name>
</gene>
<dbReference type="SUPFAM" id="SSF53474">
    <property type="entry name" value="alpha/beta-Hydrolases"/>
    <property type="match status" value="1"/>
</dbReference>
<feature type="domain" description="Thioesterase" evidence="6">
    <location>
        <begin position="16"/>
        <end position="108"/>
    </location>
</feature>
<keyword evidence="8" id="KW-1185">Reference proteome</keyword>
<accession>A0A7I7Q5J9</accession>